<proteinExistence type="inferred from homology"/>
<dbReference type="InterPro" id="IPR036390">
    <property type="entry name" value="WH_DNA-bd_sf"/>
</dbReference>
<feature type="domain" description="HTH lysR-type" evidence="5">
    <location>
        <begin position="1"/>
        <end position="58"/>
    </location>
</feature>
<dbReference type="PANTHER" id="PTHR30346:SF0">
    <property type="entry name" value="HCA OPERON TRANSCRIPTIONAL ACTIVATOR HCAR"/>
    <property type="match status" value="1"/>
</dbReference>
<name>F5XY41_RAMTT</name>
<dbReference type="PRINTS" id="PR00039">
    <property type="entry name" value="HTHLYSR"/>
</dbReference>
<comment type="similarity">
    <text evidence="1">Belongs to the LysR transcriptional regulatory family.</text>
</comment>
<dbReference type="KEGG" id="rta:Rta_32540"/>
<evidence type="ECO:0000256" key="4">
    <source>
        <dbReference type="ARBA" id="ARBA00023163"/>
    </source>
</evidence>
<dbReference type="GO" id="GO:0003677">
    <property type="term" value="F:DNA binding"/>
    <property type="evidence" value="ECO:0007669"/>
    <property type="project" value="UniProtKB-KW"/>
</dbReference>
<sequence length="301" mass="33032">MELRQLRYFTVLAAELSFTRAARKLHVSQPPLSLQIANLEKELGARLFERTSRSVQLSDAGKAFLPHALAVLERLDEARSHVGLVANGLEGRIKLGLSGSHFLGPLPRFIQRFGASRPGVEIVLQEMAPVDHLRALREGRVDLSVSRSSLSDGQLASQLLWRDPVVAALPRGHRLARRKTLRLAELRGEPFVALRRESSAFAQRLFDACLEAGFVPRTVQQVIELPALVHLVAAGLGVALVPASLARLRAGEVATCRLGAHMPAGDVYALRRIDEPQPAVREFMQALLAWAGAAQSREELR</sequence>
<dbReference type="AlphaFoldDB" id="F5XY41"/>
<dbReference type="InterPro" id="IPR000847">
    <property type="entry name" value="LysR_HTH_N"/>
</dbReference>
<dbReference type="Proteomes" id="UP000008385">
    <property type="component" value="Chromosome"/>
</dbReference>
<accession>F5XY41</accession>
<dbReference type="InterPro" id="IPR005119">
    <property type="entry name" value="LysR_subst-bd"/>
</dbReference>
<dbReference type="eggNOG" id="COG0583">
    <property type="taxonomic scope" value="Bacteria"/>
</dbReference>
<dbReference type="GO" id="GO:0003700">
    <property type="term" value="F:DNA-binding transcription factor activity"/>
    <property type="evidence" value="ECO:0007669"/>
    <property type="project" value="InterPro"/>
</dbReference>
<organism evidence="6 7">
    <name type="scientific">Ramlibacter tataouinensis (strain ATCC BAA-407 / DSM 14655 / LMG 21543 / TTB310)</name>
    <dbReference type="NCBI Taxonomy" id="365046"/>
    <lineage>
        <taxon>Bacteria</taxon>
        <taxon>Pseudomonadati</taxon>
        <taxon>Pseudomonadota</taxon>
        <taxon>Betaproteobacteria</taxon>
        <taxon>Burkholderiales</taxon>
        <taxon>Comamonadaceae</taxon>
        <taxon>Ramlibacter</taxon>
    </lineage>
</organism>
<dbReference type="PROSITE" id="PS50931">
    <property type="entry name" value="HTH_LYSR"/>
    <property type="match status" value="1"/>
</dbReference>
<evidence type="ECO:0000256" key="1">
    <source>
        <dbReference type="ARBA" id="ARBA00009437"/>
    </source>
</evidence>
<reference evidence="7" key="1">
    <citation type="submission" date="2006-01" db="EMBL/GenBank/DDBJ databases">
        <title>Genome of the cyst-dividing bacterium Ramlibacter tataouinensis.</title>
        <authorList>
            <person name="Barakat M."/>
            <person name="Ortet P."/>
            <person name="De Luca G."/>
            <person name="Jourlin-Castelli C."/>
            <person name="Ansaldi M."/>
            <person name="Py B."/>
            <person name="Fichant G."/>
            <person name="Coutinho P."/>
            <person name="Voulhoux R."/>
            <person name="Bastien O."/>
            <person name="Roy S."/>
            <person name="Marechal E."/>
            <person name="Henrissat B."/>
            <person name="Quentin Y."/>
            <person name="Noirot P."/>
            <person name="Filloux A."/>
            <person name="Mejean V."/>
            <person name="DuBow M."/>
            <person name="Barras F."/>
            <person name="Heulin T."/>
        </authorList>
    </citation>
    <scope>NUCLEOTIDE SEQUENCE [LARGE SCALE GENOMIC DNA]</scope>
    <source>
        <strain evidence="7">ATCC BAA-407 / DSM 14655 / LMG 21543 / TTB310</strain>
    </source>
</reference>
<evidence type="ECO:0000313" key="6">
    <source>
        <dbReference type="EMBL" id="AEG94366.1"/>
    </source>
</evidence>
<dbReference type="Gene3D" id="1.10.10.10">
    <property type="entry name" value="Winged helix-like DNA-binding domain superfamily/Winged helix DNA-binding domain"/>
    <property type="match status" value="1"/>
</dbReference>
<evidence type="ECO:0000256" key="2">
    <source>
        <dbReference type="ARBA" id="ARBA00023015"/>
    </source>
</evidence>
<protein>
    <submittedName>
        <fullName evidence="6">Transcriptional regulator, LysR family-like protein</fullName>
    </submittedName>
</protein>
<gene>
    <name evidence="6" type="ordered locus">Rta_32540</name>
</gene>
<dbReference type="GO" id="GO:0032993">
    <property type="term" value="C:protein-DNA complex"/>
    <property type="evidence" value="ECO:0007669"/>
    <property type="project" value="TreeGrafter"/>
</dbReference>
<dbReference type="Pfam" id="PF03466">
    <property type="entry name" value="LysR_substrate"/>
    <property type="match status" value="1"/>
</dbReference>
<keyword evidence="2" id="KW-0805">Transcription regulation</keyword>
<evidence type="ECO:0000259" key="5">
    <source>
        <dbReference type="PROSITE" id="PS50931"/>
    </source>
</evidence>
<keyword evidence="7" id="KW-1185">Reference proteome</keyword>
<reference evidence="6 7" key="2">
    <citation type="journal article" date="2011" name="PLoS ONE">
        <title>The Cyst-Dividing Bacterium Ramlibacter tataouinensis TTB310 Genome Reveals a Well-Stocked Toolbox for Adaptation to a Desert Environment.</title>
        <authorList>
            <person name="De Luca G."/>
            <person name="Barakat M."/>
            <person name="Ortet P."/>
            <person name="Fochesato S."/>
            <person name="Jourlin-Castelli C."/>
            <person name="Ansaldi M."/>
            <person name="Py B."/>
            <person name="Fichant G."/>
            <person name="Coutinho P.M."/>
            <person name="Voulhoux R."/>
            <person name="Bastien O."/>
            <person name="Marechal E."/>
            <person name="Henrissat B."/>
            <person name="Quentin Y."/>
            <person name="Noirot P."/>
            <person name="Filloux A."/>
            <person name="Mejean V."/>
            <person name="Dubow M.S."/>
            <person name="Barras F."/>
            <person name="Barbe V."/>
            <person name="Weissenbach J."/>
            <person name="Mihalcescu I."/>
            <person name="Vermeglio A."/>
            <person name="Achouak W."/>
            <person name="Heulin T."/>
        </authorList>
    </citation>
    <scope>NUCLEOTIDE SEQUENCE [LARGE SCALE GENOMIC DNA]</scope>
    <source>
        <strain evidence="7">ATCC BAA-407 / DSM 14655 / LMG 21543 / TTB310</strain>
    </source>
</reference>
<dbReference type="HOGENOM" id="CLU_039613_6_4_4"/>
<dbReference type="InterPro" id="IPR036388">
    <property type="entry name" value="WH-like_DNA-bd_sf"/>
</dbReference>
<keyword evidence="3" id="KW-0238">DNA-binding</keyword>
<dbReference type="PANTHER" id="PTHR30346">
    <property type="entry name" value="TRANSCRIPTIONAL DUAL REGULATOR HCAR-RELATED"/>
    <property type="match status" value="1"/>
</dbReference>
<dbReference type="SUPFAM" id="SSF53850">
    <property type="entry name" value="Periplasmic binding protein-like II"/>
    <property type="match status" value="1"/>
</dbReference>
<dbReference type="OrthoDB" id="5292387at2"/>
<dbReference type="RefSeq" id="WP_013902597.1">
    <property type="nucleotide sequence ID" value="NC_015677.1"/>
</dbReference>
<dbReference type="SUPFAM" id="SSF46785">
    <property type="entry name" value="Winged helix' DNA-binding domain"/>
    <property type="match status" value="1"/>
</dbReference>
<evidence type="ECO:0000256" key="3">
    <source>
        <dbReference type="ARBA" id="ARBA00023125"/>
    </source>
</evidence>
<dbReference type="FunFam" id="1.10.10.10:FF:000001">
    <property type="entry name" value="LysR family transcriptional regulator"/>
    <property type="match status" value="1"/>
</dbReference>
<dbReference type="EMBL" id="CP000245">
    <property type="protein sequence ID" value="AEG94366.1"/>
    <property type="molecule type" value="Genomic_DNA"/>
</dbReference>
<keyword evidence="4" id="KW-0804">Transcription</keyword>
<dbReference type="Pfam" id="PF00126">
    <property type="entry name" value="HTH_1"/>
    <property type="match status" value="1"/>
</dbReference>
<dbReference type="Gene3D" id="3.40.190.10">
    <property type="entry name" value="Periplasmic binding protein-like II"/>
    <property type="match status" value="2"/>
</dbReference>
<evidence type="ECO:0000313" key="7">
    <source>
        <dbReference type="Proteomes" id="UP000008385"/>
    </source>
</evidence>
<dbReference type="STRING" id="365046.Rta_32540"/>
<dbReference type="PATRIC" id="fig|365046.3.peg.3326"/>